<dbReference type="Proteomes" id="UP000268829">
    <property type="component" value="Unassembled WGS sequence"/>
</dbReference>
<dbReference type="EMBL" id="RHHS01000036">
    <property type="protein sequence ID" value="RNB55277.1"/>
    <property type="molecule type" value="Genomic_DNA"/>
</dbReference>
<keyword evidence="1" id="KW-0812">Transmembrane</keyword>
<reference evidence="2 3" key="1">
    <citation type="submission" date="2018-10" db="EMBL/GenBank/DDBJ databases">
        <title>Phylogenomics of Brevibacillus.</title>
        <authorList>
            <person name="Dunlap C."/>
        </authorList>
    </citation>
    <scope>NUCLEOTIDE SEQUENCE [LARGE SCALE GENOMIC DNA]</scope>
    <source>
        <strain evidence="2 3">DSM 100115</strain>
    </source>
</reference>
<dbReference type="AlphaFoldDB" id="A0A3M8AX77"/>
<keyword evidence="1" id="KW-1133">Transmembrane helix</keyword>
<proteinExistence type="predicted"/>
<name>A0A3M8AX77_9BACL</name>
<gene>
    <name evidence="2" type="ORF">EDM57_15175</name>
</gene>
<evidence type="ECO:0000313" key="2">
    <source>
        <dbReference type="EMBL" id="RNB55277.1"/>
    </source>
</evidence>
<keyword evidence="1" id="KW-0472">Membrane</keyword>
<dbReference type="OrthoDB" id="1957343at2"/>
<feature type="transmembrane region" description="Helical" evidence="1">
    <location>
        <begin position="45"/>
        <end position="63"/>
    </location>
</feature>
<evidence type="ECO:0000313" key="3">
    <source>
        <dbReference type="Proteomes" id="UP000268829"/>
    </source>
</evidence>
<comment type="caution">
    <text evidence="2">The sequence shown here is derived from an EMBL/GenBank/DDBJ whole genome shotgun (WGS) entry which is preliminary data.</text>
</comment>
<accession>A0A3M8AX77</accession>
<keyword evidence="3" id="KW-1185">Reference proteome</keyword>
<organism evidence="2 3">
    <name type="scientific">Brevibacillus gelatini</name>
    <dbReference type="NCBI Taxonomy" id="1655277"/>
    <lineage>
        <taxon>Bacteria</taxon>
        <taxon>Bacillati</taxon>
        <taxon>Bacillota</taxon>
        <taxon>Bacilli</taxon>
        <taxon>Bacillales</taxon>
        <taxon>Paenibacillaceae</taxon>
        <taxon>Brevibacillus</taxon>
    </lineage>
</organism>
<sequence>MKSFTKKIISSILAVTVLFTSISPSLSNASEKISKNREEKIEARAVPLVFVILAEAAALYYGGKKITDKVRESTIENAIAEHFDLYFYGKYRDLMTWKVGTGKEVVLECGDDDEYGLEHILARHVPKYFHVWLDDGTNSYFDVGTDVEDIVNELDYVIKKYKSKISQDGFKNGEQAFSVIGSDGRKYKLVIKGGKVITFYPDGWNIAKIE</sequence>
<protein>
    <submittedName>
        <fullName evidence="2">Uncharacterized protein</fullName>
    </submittedName>
</protein>
<evidence type="ECO:0000256" key="1">
    <source>
        <dbReference type="SAM" id="Phobius"/>
    </source>
</evidence>
<dbReference type="RefSeq" id="WP_122905540.1">
    <property type="nucleotide sequence ID" value="NZ_RHHS01000036.1"/>
</dbReference>